<evidence type="ECO:0000256" key="1">
    <source>
        <dbReference type="SAM" id="Phobius"/>
    </source>
</evidence>
<protein>
    <submittedName>
        <fullName evidence="2">Uncharacterized protein</fullName>
    </submittedName>
</protein>
<evidence type="ECO:0000313" key="2">
    <source>
        <dbReference type="EMBL" id="RUT48479.1"/>
    </source>
</evidence>
<keyword evidence="1" id="KW-0812">Transmembrane</keyword>
<keyword evidence="1" id="KW-0472">Membrane</keyword>
<gene>
    <name evidence="2" type="ORF">EJP82_00585</name>
</gene>
<dbReference type="Proteomes" id="UP000279446">
    <property type="component" value="Unassembled WGS sequence"/>
</dbReference>
<accession>A0A3S1DZD1</accession>
<sequence>MKNKYKMPHSGLYLIAIAFMAVYFGNKRFDWGFPDFLQGAILGCAIVLMLVYINKMGKIIRAKKNA</sequence>
<dbReference type="AlphaFoldDB" id="A0A3S1DZD1"/>
<keyword evidence="1" id="KW-1133">Transmembrane helix</keyword>
<dbReference type="RefSeq" id="WP_127190074.1">
    <property type="nucleotide sequence ID" value="NZ_RZNY01000001.1"/>
</dbReference>
<comment type="caution">
    <text evidence="2">The sequence shown here is derived from an EMBL/GenBank/DDBJ whole genome shotgun (WGS) entry which is preliminary data.</text>
</comment>
<dbReference type="EMBL" id="RZNY01000001">
    <property type="protein sequence ID" value="RUT48479.1"/>
    <property type="molecule type" value="Genomic_DNA"/>
</dbReference>
<feature type="transmembrane region" description="Helical" evidence="1">
    <location>
        <begin position="36"/>
        <end position="54"/>
    </location>
</feature>
<feature type="transmembrane region" description="Helical" evidence="1">
    <location>
        <begin position="7"/>
        <end position="24"/>
    </location>
</feature>
<evidence type="ECO:0000313" key="3">
    <source>
        <dbReference type="Proteomes" id="UP000279446"/>
    </source>
</evidence>
<proteinExistence type="predicted"/>
<keyword evidence="3" id="KW-1185">Reference proteome</keyword>
<organism evidence="2 3">
    <name type="scientific">Paenibacillus anaericanus</name>
    <dbReference type="NCBI Taxonomy" id="170367"/>
    <lineage>
        <taxon>Bacteria</taxon>
        <taxon>Bacillati</taxon>
        <taxon>Bacillota</taxon>
        <taxon>Bacilli</taxon>
        <taxon>Bacillales</taxon>
        <taxon>Paenibacillaceae</taxon>
        <taxon>Paenibacillus</taxon>
    </lineage>
</organism>
<name>A0A3S1DZD1_9BACL</name>
<reference evidence="2 3" key="1">
    <citation type="submission" date="2018-12" db="EMBL/GenBank/DDBJ databases">
        <authorList>
            <person name="Sun L."/>
            <person name="Chen Z."/>
        </authorList>
    </citation>
    <scope>NUCLEOTIDE SEQUENCE [LARGE SCALE GENOMIC DNA]</scope>
    <source>
        <strain evidence="2 3">DSM 15890</strain>
    </source>
</reference>